<evidence type="ECO:0000256" key="2">
    <source>
        <dbReference type="ARBA" id="ARBA00006679"/>
    </source>
</evidence>
<evidence type="ECO:0000256" key="6">
    <source>
        <dbReference type="ARBA" id="ARBA00023136"/>
    </source>
</evidence>
<name>A0ABW0M838_9BURK</name>
<feature type="transmembrane region" description="Helical" evidence="7">
    <location>
        <begin position="61"/>
        <end position="78"/>
    </location>
</feature>
<dbReference type="PANTHER" id="PTHR33452">
    <property type="entry name" value="OXIDOREDUCTASE CATD-RELATED"/>
    <property type="match status" value="1"/>
</dbReference>
<sequence>MTMMNFDSGSWMKQGTPDAGLLLLRLAGAFLLLYVHGLPKLLHYSSELGHIEDPFHMGVGLTLSLAIFAEVLCPLLIAAGFLTRLACLPILFLLLVSMVFVHPEWSIAEGQFGWLLMTIFAGIALAGPGRFSLETALRDRG</sequence>
<dbReference type="InterPro" id="IPR032808">
    <property type="entry name" value="DoxX"/>
</dbReference>
<dbReference type="PANTHER" id="PTHR33452:SF1">
    <property type="entry name" value="INNER MEMBRANE PROTEIN YPHA-RELATED"/>
    <property type="match status" value="1"/>
</dbReference>
<keyword evidence="4 7" id="KW-0812">Transmembrane</keyword>
<dbReference type="Pfam" id="PF07681">
    <property type="entry name" value="DoxX"/>
    <property type="match status" value="1"/>
</dbReference>
<evidence type="ECO:0000256" key="5">
    <source>
        <dbReference type="ARBA" id="ARBA00022989"/>
    </source>
</evidence>
<keyword evidence="6 7" id="KW-0472">Membrane</keyword>
<keyword evidence="5 7" id="KW-1133">Transmembrane helix</keyword>
<evidence type="ECO:0000256" key="7">
    <source>
        <dbReference type="SAM" id="Phobius"/>
    </source>
</evidence>
<accession>A0ABW0M838</accession>
<protein>
    <submittedName>
        <fullName evidence="8">DoxX family protein</fullName>
    </submittedName>
</protein>
<evidence type="ECO:0000313" key="8">
    <source>
        <dbReference type="EMBL" id="MFC5473091.1"/>
    </source>
</evidence>
<reference evidence="9" key="1">
    <citation type="journal article" date="2019" name="Int. J. Syst. Evol. Microbiol.">
        <title>The Global Catalogue of Microorganisms (GCM) 10K type strain sequencing project: providing services to taxonomists for standard genome sequencing and annotation.</title>
        <authorList>
            <consortium name="The Broad Institute Genomics Platform"/>
            <consortium name="The Broad Institute Genome Sequencing Center for Infectious Disease"/>
            <person name="Wu L."/>
            <person name="Ma J."/>
        </authorList>
    </citation>
    <scope>NUCLEOTIDE SEQUENCE [LARGE SCALE GENOMIC DNA]</scope>
    <source>
        <strain evidence="9">JCM 17066</strain>
    </source>
</reference>
<evidence type="ECO:0000313" key="9">
    <source>
        <dbReference type="Proteomes" id="UP001596045"/>
    </source>
</evidence>
<keyword evidence="9" id="KW-1185">Reference proteome</keyword>
<dbReference type="EMBL" id="JBHSMT010000008">
    <property type="protein sequence ID" value="MFC5473091.1"/>
    <property type="molecule type" value="Genomic_DNA"/>
</dbReference>
<evidence type="ECO:0000256" key="4">
    <source>
        <dbReference type="ARBA" id="ARBA00022692"/>
    </source>
</evidence>
<dbReference type="RefSeq" id="WP_378995158.1">
    <property type="nucleotide sequence ID" value="NZ_JBHSMT010000008.1"/>
</dbReference>
<comment type="similarity">
    <text evidence="2">Belongs to the DoxX family.</text>
</comment>
<feature type="transmembrane region" description="Helical" evidence="7">
    <location>
        <begin position="114"/>
        <end position="133"/>
    </location>
</feature>
<keyword evidence="3" id="KW-1003">Cell membrane</keyword>
<comment type="caution">
    <text evidence="8">The sequence shown here is derived from an EMBL/GenBank/DDBJ whole genome shotgun (WGS) entry which is preliminary data.</text>
</comment>
<organism evidence="8 9">
    <name type="scientific">Paraherbaspirillum soli</name>
    <dbReference type="NCBI Taxonomy" id="631222"/>
    <lineage>
        <taxon>Bacteria</taxon>
        <taxon>Pseudomonadati</taxon>
        <taxon>Pseudomonadota</taxon>
        <taxon>Betaproteobacteria</taxon>
        <taxon>Burkholderiales</taxon>
        <taxon>Oxalobacteraceae</taxon>
        <taxon>Paraherbaspirillum</taxon>
    </lineage>
</organism>
<dbReference type="Proteomes" id="UP001596045">
    <property type="component" value="Unassembled WGS sequence"/>
</dbReference>
<evidence type="ECO:0000256" key="1">
    <source>
        <dbReference type="ARBA" id="ARBA00004651"/>
    </source>
</evidence>
<proteinExistence type="inferred from homology"/>
<dbReference type="InterPro" id="IPR051907">
    <property type="entry name" value="DoxX-like_oxidoreductase"/>
</dbReference>
<feature type="transmembrane region" description="Helical" evidence="7">
    <location>
        <begin position="85"/>
        <end position="102"/>
    </location>
</feature>
<comment type="subcellular location">
    <subcellularLocation>
        <location evidence="1">Cell membrane</location>
        <topology evidence="1">Multi-pass membrane protein</topology>
    </subcellularLocation>
</comment>
<evidence type="ECO:0000256" key="3">
    <source>
        <dbReference type="ARBA" id="ARBA00022475"/>
    </source>
</evidence>
<gene>
    <name evidence="8" type="ORF">ACFPM8_03895</name>
</gene>